<evidence type="ECO:0000256" key="5">
    <source>
        <dbReference type="ARBA" id="ARBA00020367"/>
    </source>
</evidence>
<accession>I4ECB3</accession>
<keyword evidence="9 15" id="KW-0658">Purine biosynthesis</keyword>
<name>I4ECB3_9BACT</name>
<dbReference type="SUPFAM" id="SSF56042">
    <property type="entry name" value="PurM C-terminal domain-like"/>
    <property type="match status" value="1"/>
</dbReference>
<evidence type="ECO:0000256" key="1">
    <source>
        <dbReference type="ARBA" id="ARBA00004496"/>
    </source>
</evidence>
<sequence>MSQGTESSQRRISYRDAGVDIDTTDLAKRRITDLVTSTHGPAVLRGLGHFGGFFAAPGENNPHVLVSSADSVGTKVLVANLAGHHENIGVDLVNHCVNDILACGARPLFFLDYFAAADLDIAMFESIVRGMTAACRDAGCALIGGETAQLPGVYAGGSYDLAGFIVGSVHRDAIIDGATIQPGDLLVGLPSSGLHTNGYSLARAALGLTGDEATGRERLAGVPDWSNRSLGDLLLEPHRSYLHQVGPLLDQGGIRGMAHITGGGLCGNVSRIIPDGLTATIDAGSWEVPPLFRTIQQAGEIPDDEMYRVFNMGIGFVSVVDPDVAGRFTSLVGARVIGEIRRDGRDARAELVGVDRPG</sequence>
<dbReference type="Pfam" id="PF02769">
    <property type="entry name" value="AIRS_C"/>
    <property type="match status" value="1"/>
</dbReference>
<dbReference type="SUPFAM" id="SSF55326">
    <property type="entry name" value="PurM N-terminal domain-like"/>
    <property type="match status" value="1"/>
</dbReference>
<feature type="domain" description="PurM-like N-terminal" evidence="16">
    <location>
        <begin position="63"/>
        <end position="169"/>
    </location>
</feature>
<dbReference type="EC" id="6.3.3.1" evidence="4 15"/>
<dbReference type="UniPathway" id="UPA00074">
    <property type="reaction ID" value="UER00129"/>
</dbReference>
<dbReference type="Gene3D" id="3.30.1330.10">
    <property type="entry name" value="PurM-like, N-terminal domain"/>
    <property type="match status" value="1"/>
</dbReference>
<evidence type="ECO:0000256" key="2">
    <source>
        <dbReference type="ARBA" id="ARBA00004686"/>
    </source>
</evidence>
<dbReference type="Proteomes" id="UP000004221">
    <property type="component" value="Unassembled WGS sequence"/>
</dbReference>
<evidence type="ECO:0000313" key="19">
    <source>
        <dbReference type="Proteomes" id="UP000004221"/>
    </source>
</evidence>
<keyword evidence="7 15" id="KW-0436">Ligase</keyword>
<proteinExistence type="inferred from homology"/>
<dbReference type="PANTHER" id="PTHR10520:SF12">
    <property type="entry name" value="TRIFUNCTIONAL PURINE BIOSYNTHETIC PROTEIN ADENOSINE-3"/>
    <property type="match status" value="1"/>
</dbReference>
<keyword evidence="6 15" id="KW-0963">Cytoplasm</keyword>
<dbReference type="CDD" id="cd02196">
    <property type="entry name" value="PurM"/>
    <property type="match status" value="1"/>
</dbReference>
<keyword evidence="19" id="KW-1185">Reference proteome</keyword>
<comment type="catalytic activity">
    <reaction evidence="14 15">
        <text>2-formamido-N(1)-(5-O-phospho-beta-D-ribosyl)acetamidine + ATP = 5-amino-1-(5-phospho-beta-D-ribosyl)imidazole + ADP + phosphate + H(+)</text>
        <dbReference type="Rhea" id="RHEA:23032"/>
        <dbReference type="ChEBI" id="CHEBI:15378"/>
        <dbReference type="ChEBI" id="CHEBI:30616"/>
        <dbReference type="ChEBI" id="CHEBI:43474"/>
        <dbReference type="ChEBI" id="CHEBI:137981"/>
        <dbReference type="ChEBI" id="CHEBI:147287"/>
        <dbReference type="ChEBI" id="CHEBI:456216"/>
        <dbReference type="EC" id="6.3.3.1"/>
    </reaction>
</comment>
<dbReference type="InterPro" id="IPR036676">
    <property type="entry name" value="PurM-like_C_sf"/>
</dbReference>
<dbReference type="InterPro" id="IPR004733">
    <property type="entry name" value="PurM_cligase"/>
</dbReference>
<dbReference type="GO" id="GO:0005524">
    <property type="term" value="F:ATP binding"/>
    <property type="evidence" value="ECO:0007669"/>
    <property type="project" value="UniProtKB-KW"/>
</dbReference>
<protein>
    <recommendedName>
        <fullName evidence="5 15">Phosphoribosylformylglycinamidine cyclo-ligase</fullName>
        <ecNumber evidence="4 15">6.3.3.1</ecNumber>
    </recommendedName>
    <alternativeName>
        <fullName evidence="12 15">AIR synthase</fullName>
    </alternativeName>
    <alternativeName>
        <fullName evidence="13 15">AIRS</fullName>
    </alternativeName>
    <alternativeName>
        <fullName evidence="11 15">Phosphoribosyl-aminoimidazole synthetase</fullName>
    </alternativeName>
</protein>
<dbReference type="OrthoDB" id="9802507at2"/>
<dbReference type="GO" id="GO:0004641">
    <property type="term" value="F:phosphoribosylformylglycinamidine cyclo-ligase activity"/>
    <property type="evidence" value="ECO:0007669"/>
    <property type="project" value="UniProtKB-UniRule"/>
</dbReference>
<evidence type="ECO:0000256" key="15">
    <source>
        <dbReference type="HAMAP-Rule" id="MF_00741"/>
    </source>
</evidence>
<dbReference type="FunFam" id="3.90.650.10:FF:000011">
    <property type="entry name" value="Phosphoribosylformylglycinamidine cyclo-ligase"/>
    <property type="match status" value="1"/>
</dbReference>
<dbReference type="GO" id="GO:0005829">
    <property type="term" value="C:cytosol"/>
    <property type="evidence" value="ECO:0007669"/>
    <property type="project" value="TreeGrafter"/>
</dbReference>
<dbReference type="InterPro" id="IPR036921">
    <property type="entry name" value="PurM-like_N_sf"/>
</dbReference>
<reference evidence="18 19" key="1">
    <citation type="journal article" date="2012" name="ISME J.">
        <title>Nitrification expanded: discovery, physiology and genomics of a nitrite-oxidizing bacterium from the phylum Chloroflexi.</title>
        <authorList>
            <person name="Sorokin D.Y."/>
            <person name="Lucker S."/>
            <person name="Vejmelkova D."/>
            <person name="Kostrikina N.A."/>
            <person name="Kleerebezem R."/>
            <person name="Rijpstra W.I."/>
            <person name="Damste J.S."/>
            <person name="Le Paslier D."/>
            <person name="Muyzer G."/>
            <person name="Wagner M."/>
            <person name="van Loosdrecht M.C."/>
            <person name="Daims H."/>
        </authorList>
    </citation>
    <scope>NUCLEOTIDE SEQUENCE [LARGE SCALE GENOMIC DNA]</scope>
    <source>
        <strain evidence="19">none</strain>
    </source>
</reference>
<keyword evidence="10 15" id="KW-0067">ATP-binding</keyword>
<dbReference type="HAMAP" id="MF_00741">
    <property type="entry name" value="AIRS"/>
    <property type="match status" value="1"/>
</dbReference>
<evidence type="ECO:0000256" key="14">
    <source>
        <dbReference type="ARBA" id="ARBA00049057"/>
    </source>
</evidence>
<dbReference type="InterPro" id="IPR010918">
    <property type="entry name" value="PurM-like_C_dom"/>
</dbReference>
<comment type="caution">
    <text evidence="18">The sequence shown here is derived from an EMBL/GenBank/DDBJ whole genome shotgun (WGS) entry which is preliminary data.</text>
</comment>
<comment type="subcellular location">
    <subcellularLocation>
        <location evidence="1 15">Cytoplasm</location>
    </subcellularLocation>
</comment>
<comment type="similarity">
    <text evidence="3 15">Belongs to the AIR synthase family.</text>
</comment>
<dbReference type="NCBIfam" id="TIGR00878">
    <property type="entry name" value="purM"/>
    <property type="match status" value="1"/>
</dbReference>
<evidence type="ECO:0000256" key="12">
    <source>
        <dbReference type="ARBA" id="ARBA00032931"/>
    </source>
</evidence>
<evidence type="ECO:0000256" key="8">
    <source>
        <dbReference type="ARBA" id="ARBA00022741"/>
    </source>
</evidence>
<dbReference type="Gene3D" id="3.90.650.10">
    <property type="entry name" value="PurM-like C-terminal domain"/>
    <property type="match status" value="1"/>
</dbReference>
<dbReference type="GO" id="GO:0046084">
    <property type="term" value="P:adenine biosynthetic process"/>
    <property type="evidence" value="ECO:0007669"/>
    <property type="project" value="TreeGrafter"/>
</dbReference>
<comment type="pathway">
    <text evidence="2 15">Purine metabolism; IMP biosynthesis via de novo pathway; 5-amino-1-(5-phospho-D-ribosyl)imidazole from N(2)-formyl-N(1)-(5-phospho-D-ribosyl)glycinamide: step 2/2.</text>
</comment>
<evidence type="ECO:0000256" key="3">
    <source>
        <dbReference type="ARBA" id="ARBA00010280"/>
    </source>
</evidence>
<feature type="domain" description="PurM-like C-terminal" evidence="17">
    <location>
        <begin position="181"/>
        <end position="345"/>
    </location>
</feature>
<organism evidence="18 19">
    <name type="scientific">Nitrolancea hollandica Lb</name>
    <dbReference type="NCBI Taxonomy" id="1129897"/>
    <lineage>
        <taxon>Bacteria</taxon>
        <taxon>Pseudomonadati</taxon>
        <taxon>Thermomicrobiota</taxon>
        <taxon>Thermomicrobia</taxon>
        <taxon>Sphaerobacterales</taxon>
        <taxon>Sphaerobacterineae</taxon>
        <taxon>Sphaerobacteraceae</taxon>
        <taxon>Nitrolancea</taxon>
    </lineage>
</organism>
<dbReference type="InterPro" id="IPR016188">
    <property type="entry name" value="PurM-like_N"/>
</dbReference>
<keyword evidence="8 15" id="KW-0547">Nucleotide-binding</keyword>
<evidence type="ECO:0000259" key="16">
    <source>
        <dbReference type="Pfam" id="PF00586"/>
    </source>
</evidence>
<evidence type="ECO:0000256" key="4">
    <source>
        <dbReference type="ARBA" id="ARBA00013047"/>
    </source>
</evidence>
<dbReference type="EMBL" id="CAGS01000005">
    <property type="protein sequence ID" value="CCF82325.1"/>
    <property type="molecule type" value="Genomic_DNA"/>
</dbReference>
<dbReference type="Pfam" id="PF00586">
    <property type="entry name" value="AIRS"/>
    <property type="match status" value="1"/>
</dbReference>
<evidence type="ECO:0000256" key="9">
    <source>
        <dbReference type="ARBA" id="ARBA00022755"/>
    </source>
</evidence>
<evidence type="ECO:0000256" key="6">
    <source>
        <dbReference type="ARBA" id="ARBA00022490"/>
    </source>
</evidence>
<dbReference type="GO" id="GO:0004637">
    <property type="term" value="F:phosphoribosylamine-glycine ligase activity"/>
    <property type="evidence" value="ECO:0007669"/>
    <property type="project" value="TreeGrafter"/>
</dbReference>
<evidence type="ECO:0000256" key="11">
    <source>
        <dbReference type="ARBA" id="ARBA00031908"/>
    </source>
</evidence>
<evidence type="ECO:0000259" key="17">
    <source>
        <dbReference type="Pfam" id="PF02769"/>
    </source>
</evidence>
<dbReference type="AlphaFoldDB" id="I4ECB3"/>
<gene>
    <name evidence="15 18" type="primary">purM</name>
    <name evidence="18" type="ORF">NITHO_1020005</name>
</gene>
<dbReference type="RefSeq" id="WP_008474442.1">
    <property type="nucleotide sequence ID" value="NZ_CAGS01000005.1"/>
</dbReference>
<evidence type="ECO:0000256" key="13">
    <source>
        <dbReference type="ARBA" id="ARBA00033093"/>
    </source>
</evidence>
<evidence type="ECO:0000313" key="18">
    <source>
        <dbReference type="EMBL" id="CCF82325.1"/>
    </source>
</evidence>
<evidence type="ECO:0000256" key="10">
    <source>
        <dbReference type="ARBA" id="ARBA00022840"/>
    </source>
</evidence>
<dbReference type="GO" id="GO:0006189">
    <property type="term" value="P:'de novo' IMP biosynthetic process"/>
    <property type="evidence" value="ECO:0007669"/>
    <property type="project" value="UniProtKB-UniRule"/>
</dbReference>
<dbReference type="PANTHER" id="PTHR10520">
    <property type="entry name" value="TRIFUNCTIONAL PURINE BIOSYNTHETIC PROTEIN ADENOSINE-3-RELATED"/>
    <property type="match status" value="1"/>
</dbReference>
<evidence type="ECO:0000256" key="7">
    <source>
        <dbReference type="ARBA" id="ARBA00022598"/>
    </source>
</evidence>